<evidence type="ECO:0000256" key="3">
    <source>
        <dbReference type="ARBA" id="ARBA00031983"/>
    </source>
</evidence>
<sequence>MISVIQPPEAMALLSQIEAESLSDTAYGELYDLYRNCSLAVLNSGVQTDNAKELLDKFSDFDIKVVRNERGVKLELINPPKSAFVDGEIITSIQINLYAVLRDIIRMSTLSPRHILPTGMDENSLSHGKMITNIIFSILRSAQILVAGKNPNTVVCWGGHSISKAEYDYAYSVGVQLGLRKFDICTGCGPGVMEAPMVGANFGQSKQNSSTCRFVGLTEPSIIAAEPPNAMVSNLVILPDIEKRLEAFVRFGNAIIVFPGGPGTVEELLYILSIKLLPANRHEQIPLILTGGRESEEYFNTINRFIMDTLGEKASRAYKIIIDDPEEVAVQIKKSMEMVKDHRTLIGDSYCFNWTVQIPEELQIPFVPTHENMYNLNIVKDMEPYKLAATMRQAFSGIVCGNVKEFGIRQINEKGPYVIRGDTGIMQSMDRLLADFVAQGRFKLQTHEYKPCYKIEM</sequence>
<dbReference type="Pfam" id="PF11892">
    <property type="entry name" value="PpnN_C"/>
    <property type="match status" value="1"/>
</dbReference>
<dbReference type="InterPro" id="IPR027820">
    <property type="entry name" value="PpnN_N"/>
</dbReference>
<dbReference type="InterPro" id="IPR049788">
    <property type="entry name" value="PpnN"/>
</dbReference>
<proteinExistence type="predicted"/>
<evidence type="ECO:0000259" key="4">
    <source>
        <dbReference type="Pfam" id="PF11892"/>
    </source>
</evidence>
<organism evidence="6 7">
    <name type="scientific">Ruminobacter amylophilus</name>
    <dbReference type="NCBI Taxonomy" id="867"/>
    <lineage>
        <taxon>Bacteria</taxon>
        <taxon>Pseudomonadati</taxon>
        <taxon>Pseudomonadota</taxon>
        <taxon>Gammaproteobacteria</taxon>
        <taxon>Aeromonadales</taxon>
        <taxon>Succinivibrionaceae</taxon>
        <taxon>Ruminobacter</taxon>
    </lineage>
</organism>
<gene>
    <name evidence="6" type="ORF">SAMN02910344_00977</name>
</gene>
<dbReference type="Pfam" id="PF14793">
    <property type="entry name" value="DUF4478"/>
    <property type="match status" value="1"/>
</dbReference>
<dbReference type="AlphaFoldDB" id="A0A662ZGI7"/>
<evidence type="ECO:0000256" key="2">
    <source>
        <dbReference type="ARBA" id="ARBA00011985"/>
    </source>
</evidence>
<evidence type="ECO:0000256" key="1">
    <source>
        <dbReference type="ARBA" id="ARBA00000274"/>
    </source>
</evidence>
<dbReference type="Gene3D" id="3.40.50.450">
    <property type="match status" value="1"/>
</dbReference>
<dbReference type="SUPFAM" id="SSF102405">
    <property type="entry name" value="MCP/YpsA-like"/>
    <property type="match status" value="1"/>
</dbReference>
<dbReference type="InterPro" id="IPR037153">
    <property type="entry name" value="PpnN-like_sf"/>
</dbReference>
<evidence type="ECO:0000259" key="5">
    <source>
        <dbReference type="Pfam" id="PF14793"/>
    </source>
</evidence>
<keyword evidence="7" id="KW-1185">Reference proteome</keyword>
<dbReference type="PANTHER" id="PTHR43393">
    <property type="entry name" value="CYTOKININ RIBOSIDE 5'-MONOPHOSPHATE PHOSPHORIBOHYDROLASE"/>
    <property type="match status" value="1"/>
</dbReference>
<dbReference type="InterPro" id="IPR031100">
    <property type="entry name" value="LOG_fam"/>
</dbReference>
<reference evidence="6 7" key="1">
    <citation type="submission" date="2016-10" db="EMBL/GenBank/DDBJ databases">
        <authorList>
            <person name="Varghese N."/>
            <person name="Submissions S."/>
        </authorList>
    </citation>
    <scope>NUCLEOTIDE SEQUENCE [LARGE SCALE GENOMIC DNA]</scope>
    <source>
        <strain evidence="6 7">DSM 1361</strain>
    </source>
</reference>
<evidence type="ECO:0000313" key="7">
    <source>
        <dbReference type="Proteomes" id="UP000243745"/>
    </source>
</evidence>
<dbReference type="OrthoDB" id="9801098at2"/>
<dbReference type="RefSeq" id="WP_093141463.1">
    <property type="nucleotide sequence ID" value="NZ_FOXF01000012.1"/>
</dbReference>
<accession>A0A662ZGI7</accession>
<evidence type="ECO:0000313" key="6">
    <source>
        <dbReference type="EMBL" id="SFP28539.1"/>
    </source>
</evidence>
<feature type="domain" description="Pyrimidine/purine nucleotide 5'-monophosphate nucleosidase C-terminal" evidence="4">
    <location>
        <begin position="336"/>
        <end position="455"/>
    </location>
</feature>
<protein>
    <recommendedName>
        <fullName evidence="3">AMP nucleosidase</fullName>
        <ecNumber evidence="2">3.2.2.4</ecNumber>
    </recommendedName>
    <alternativeName>
        <fullName evidence="3">AMP nucleosidase</fullName>
    </alternativeName>
</protein>
<name>A0A662ZGI7_9GAMM</name>
<dbReference type="InterPro" id="IPR021826">
    <property type="entry name" value="PpnN_C"/>
</dbReference>
<comment type="catalytic activity">
    <reaction evidence="1">
        <text>AMP + H2O = D-ribose 5-phosphate + adenine</text>
        <dbReference type="Rhea" id="RHEA:20129"/>
        <dbReference type="ChEBI" id="CHEBI:15377"/>
        <dbReference type="ChEBI" id="CHEBI:16708"/>
        <dbReference type="ChEBI" id="CHEBI:78346"/>
        <dbReference type="ChEBI" id="CHEBI:456215"/>
        <dbReference type="EC" id="3.2.2.4"/>
    </reaction>
</comment>
<dbReference type="Pfam" id="PF03641">
    <property type="entry name" value="Lysine_decarbox"/>
    <property type="match status" value="1"/>
</dbReference>
<dbReference type="InterPro" id="IPR052341">
    <property type="entry name" value="LOG_family_nucleotidases"/>
</dbReference>
<dbReference type="NCBIfam" id="NF038390">
    <property type="entry name" value="Nsidase_PpnN"/>
    <property type="match status" value="1"/>
</dbReference>
<dbReference type="Gene3D" id="3.30.1850.10">
    <property type="entry name" value="MoCo carrier protein-like"/>
    <property type="match status" value="1"/>
</dbReference>
<dbReference type="PANTHER" id="PTHR43393:SF1">
    <property type="entry name" value="PYRIMIDINE_PURINE NUCLEOTIDE 5'-MONOPHOSPHATE NUCLEOSIDASE"/>
    <property type="match status" value="1"/>
</dbReference>
<dbReference type="GO" id="GO:0008714">
    <property type="term" value="F:AMP nucleosidase activity"/>
    <property type="evidence" value="ECO:0007669"/>
    <property type="project" value="UniProtKB-EC"/>
</dbReference>
<dbReference type="EC" id="3.2.2.4" evidence="2"/>
<dbReference type="EMBL" id="FOXF01000012">
    <property type="protein sequence ID" value="SFP28539.1"/>
    <property type="molecule type" value="Genomic_DNA"/>
</dbReference>
<dbReference type="GO" id="GO:0005829">
    <property type="term" value="C:cytosol"/>
    <property type="evidence" value="ECO:0007669"/>
    <property type="project" value="TreeGrafter"/>
</dbReference>
<feature type="domain" description="Pyrimidine/purine nucleotide 5'-monophosphate nucleosidase N-terminal" evidence="5">
    <location>
        <begin position="4"/>
        <end position="108"/>
    </location>
</feature>
<dbReference type="Proteomes" id="UP000243745">
    <property type="component" value="Unassembled WGS sequence"/>
</dbReference>